<evidence type="ECO:0000256" key="5">
    <source>
        <dbReference type="ARBA" id="ARBA00023329"/>
    </source>
</evidence>
<evidence type="ECO:0000256" key="1">
    <source>
        <dbReference type="ARBA" id="ARBA00004156"/>
    </source>
</evidence>
<accession>A0A2A4K8S9</accession>
<sequence length="567" mass="64616">MYIEPAAFRAPSAESLAVSDPPIWTQCLPSPLFAGKKAPLKTFEEIQPLIQQGRKRELKLLIRENSWPINSPVRASLWPALCRQHQHGKSMLDGFYWDMVTQVFGTVELPDKPIMLPPFVEATHCLGYHLTRKGRAVADRVVSVLGYACPDITYSPSLYPITAALLHFMPEEECYHCMASLVASKEKMFITQTKLLNEVTWKTVMQIAKKHAKSAAQHLSRLSGAIGPERIYADWQWWILAALPFPHLVRVLDCFFHEGIKVFYRVALSILILFNKHASNQSSEWYAEATKNGVDHAIDKFCRNMPASPTKLLRTAFSIRALSSQYISRVFIKTEMTLKSKQVITGSRLVRSRSSDNLPTSQSQVNIQMMSHTLTIRERMSEETCKQMLFTLWSWLPVRITMYQPVLLYTTEEHGCSLTTFYVRVEHHEPTLLMIKTCNNEVFGAYCSTRWFERNQKDERGNRQAYFGTGETFLFSLHPLRAKYPWVGCLEDKVEGPTERTPHANSLFMAADNTMITIGGGDGQAIWMDENIRFGKTDRCSTFNNPPLCPSGDFEIRVLEVYGFSGA</sequence>
<keyword evidence="5" id="KW-0968">Cytoplasmic vesicle</keyword>
<organism evidence="8">
    <name type="scientific">Heliothis virescens</name>
    <name type="common">Tobacco budworm moth</name>
    <dbReference type="NCBI Taxonomy" id="7102"/>
    <lineage>
        <taxon>Eukaryota</taxon>
        <taxon>Metazoa</taxon>
        <taxon>Ecdysozoa</taxon>
        <taxon>Arthropoda</taxon>
        <taxon>Hexapoda</taxon>
        <taxon>Insecta</taxon>
        <taxon>Pterygota</taxon>
        <taxon>Neoptera</taxon>
        <taxon>Endopterygota</taxon>
        <taxon>Lepidoptera</taxon>
        <taxon>Glossata</taxon>
        <taxon>Ditrysia</taxon>
        <taxon>Noctuoidea</taxon>
        <taxon>Noctuidae</taxon>
        <taxon>Heliothinae</taxon>
        <taxon>Heliothis</taxon>
    </lineage>
</organism>
<reference evidence="8" key="1">
    <citation type="submission" date="2017-09" db="EMBL/GenBank/DDBJ databases">
        <title>Contemporary evolution of a Lepidopteran species, Heliothis virescens, in response to modern agricultural practices.</title>
        <authorList>
            <person name="Fritz M.L."/>
            <person name="Deyonke A.M."/>
            <person name="Papanicolaou A."/>
            <person name="Micinski S."/>
            <person name="Westbrook J."/>
            <person name="Gould F."/>
        </authorList>
    </citation>
    <scope>NUCLEOTIDE SEQUENCE [LARGE SCALE GENOMIC DNA]</scope>
    <source>
        <strain evidence="8">HvINT-</strain>
        <tissue evidence="8">Whole body</tissue>
    </source>
</reference>
<dbReference type="GO" id="GO:0012505">
    <property type="term" value="C:endomembrane system"/>
    <property type="evidence" value="ECO:0007669"/>
    <property type="project" value="UniProtKB-SubCell"/>
</dbReference>
<dbReference type="PANTHER" id="PTHR23354:SF122">
    <property type="entry name" value="GTPASE-ACTIVATING PROTEIN SKYWALKER"/>
    <property type="match status" value="1"/>
</dbReference>
<dbReference type="PROSITE" id="PS51886">
    <property type="entry name" value="TLDC"/>
    <property type="match status" value="1"/>
</dbReference>
<dbReference type="SMART" id="SM00164">
    <property type="entry name" value="TBC"/>
    <property type="match status" value="1"/>
</dbReference>
<dbReference type="Pfam" id="PF07534">
    <property type="entry name" value="TLD"/>
    <property type="match status" value="1"/>
</dbReference>
<comment type="caution">
    <text evidence="8">The sequence shown here is derived from an EMBL/GenBank/DDBJ whole genome shotgun (WGS) entry which is preliminary data.</text>
</comment>
<evidence type="ECO:0000259" key="7">
    <source>
        <dbReference type="PROSITE" id="PS51886"/>
    </source>
</evidence>
<keyword evidence="4" id="KW-0472">Membrane</keyword>
<gene>
    <name evidence="8" type="ORF">B5V51_8040</name>
</gene>
<proteinExistence type="predicted"/>
<dbReference type="InterPro" id="IPR035969">
    <property type="entry name" value="Rab-GAP_TBC_sf"/>
</dbReference>
<evidence type="ECO:0000256" key="6">
    <source>
        <dbReference type="ARBA" id="ARBA00034103"/>
    </source>
</evidence>
<dbReference type="AlphaFoldDB" id="A0A2A4K8S9"/>
<feature type="domain" description="TLDc" evidence="7">
    <location>
        <begin position="382"/>
        <end position="565"/>
    </location>
</feature>
<evidence type="ECO:0000256" key="2">
    <source>
        <dbReference type="ARBA" id="ARBA00004184"/>
    </source>
</evidence>
<evidence type="ECO:0000256" key="3">
    <source>
        <dbReference type="ARBA" id="ARBA00023018"/>
    </source>
</evidence>
<dbReference type="InterPro" id="IPR000195">
    <property type="entry name" value="Rab-GAP-TBC_dom"/>
</dbReference>
<name>A0A2A4K8S9_HELVI</name>
<keyword evidence="3" id="KW-0770">Synapse</keyword>
<dbReference type="GO" id="GO:0045202">
    <property type="term" value="C:synapse"/>
    <property type="evidence" value="ECO:0007669"/>
    <property type="project" value="UniProtKB-SubCell"/>
</dbReference>
<dbReference type="Pfam" id="PF00566">
    <property type="entry name" value="RabGAP-TBC"/>
    <property type="match status" value="1"/>
</dbReference>
<dbReference type="EMBL" id="NWSH01000036">
    <property type="protein sequence ID" value="PCG80406.1"/>
    <property type="molecule type" value="Genomic_DNA"/>
</dbReference>
<dbReference type="PANTHER" id="PTHR23354">
    <property type="entry name" value="NUCLEOLAR PROTEIN 7/ESTROGEN RECEPTOR COACTIVATOR-RELATED"/>
    <property type="match status" value="1"/>
</dbReference>
<protein>
    <recommendedName>
        <fullName evidence="7">TLDc domain-containing protein</fullName>
    </recommendedName>
</protein>
<comment type="subcellular location">
    <subcellularLocation>
        <location evidence="1">Cytoplasmic vesicle membrane</location>
    </subcellularLocation>
    <subcellularLocation>
        <location evidence="2">Endomembrane system</location>
        <topology evidence="2">Peripheral membrane protein</topology>
    </subcellularLocation>
    <subcellularLocation>
        <location evidence="6">Synapse</location>
    </subcellularLocation>
</comment>
<dbReference type="SMART" id="SM00584">
    <property type="entry name" value="TLDc"/>
    <property type="match status" value="1"/>
</dbReference>
<dbReference type="GO" id="GO:0030659">
    <property type="term" value="C:cytoplasmic vesicle membrane"/>
    <property type="evidence" value="ECO:0007669"/>
    <property type="project" value="UniProtKB-SubCell"/>
</dbReference>
<evidence type="ECO:0000313" key="8">
    <source>
        <dbReference type="EMBL" id="PCG80406.1"/>
    </source>
</evidence>
<evidence type="ECO:0000256" key="4">
    <source>
        <dbReference type="ARBA" id="ARBA00023136"/>
    </source>
</evidence>
<dbReference type="InterPro" id="IPR006571">
    <property type="entry name" value="TLDc_dom"/>
</dbReference>
<dbReference type="Gene3D" id="1.10.472.80">
    <property type="entry name" value="Ypt/Rab-GAP domain of gyp1p, domain 3"/>
    <property type="match status" value="1"/>
</dbReference>
<dbReference type="SUPFAM" id="SSF47923">
    <property type="entry name" value="Ypt/Rab-GAP domain of gyp1p"/>
    <property type="match status" value="1"/>
</dbReference>